<name>A0ABD3KQV0_EUCGL</name>
<evidence type="ECO:0000313" key="3">
    <source>
        <dbReference type="Proteomes" id="UP001634007"/>
    </source>
</evidence>
<dbReference type="AlphaFoldDB" id="A0ABD3KQV0"/>
<protein>
    <submittedName>
        <fullName evidence="2">Uncharacterized protein</fullName>
    </submittedName>
</protein>
<feature type="compositionally biased region" description="Basic and acidic residues" evidence="1">
    <location>
        <begin position="13"/>
        <end position="23"/>
    </location>
</feature>
<reference evidence="2 3" key="1">
    <citation type="submission" date="2024-11" db="EMBL/GenBank/DDBJ databases">
        <title>Chromosome-level genome assembly of Eucalyptus globulus Labill. provides insights into its genome evolution.</title>
        <authorList>
            <person name="Li X."/>
        </authorList>
    </citation>
    <scope>NUCLEOTIDE SEQUENCE [LARGE SCALE GENOMIC DNA]</scope>
    <source>
        <strain evidence="2">CL2024</strain>
        <tissue evidence="2">Fresh tender leaves</tissue>
    </source>
</reference>
<gene>
    <name evidence="2" type="ORF">ACJRO7_017595</name>
</gene>
<proteinExistence type="predicted"/>
<evidence type="ECO:0000256" key="1">
    <source>
        <dbReference type="SAM" id="MobiDB-lite"/>
    </source>
</evidence>
<comment type="caution">
    <text evidence="2">The sequence shown here is derived from an EMBL/GenBank/DDBJ whole genome shotgun (WGS) entry which is preliminary data.</text>
</comment>
<organism evidence="2 3">
    <name type="scientific">Eucalyptus globulus</name>
    <name type="common">Tasmanian blue gum</name>
    <dbReference type="NCBI Taxonomy" id="34317"/>
    <lineage>
        <taxon>Eukaryota</taxon>
        <taxon>Viridiplantae</taxon>
        <taxon>Streptophyta</taxon>
        <taxon>Embryophyta</taxon>
        <taxon>Tracheophyta</taxon>
        <taxon>Spermatophyta</taxon>
        <taxon>Magnoliopsida</taxon>
        <taxon>eudicotyledons</taxon>
        <taxon>Gunneridae</taxon>
        <taxon>Pentapetalae</taxon>
        <taxon>rosids</taxon>
        <taxon>malvids</taxon>
        <taxon>Myrtales</taxon>
        <taxon>Myrtaceae</taxon>
        <taxon>Myrtoideae</taxon>
        <taxon>Eucalypteae</taxon>
        <taxon>Eucalyptus</taxon>
    </lineage>
</organism>
<dbReference type="EMBL" id="JBJKBG010000004">
    <property type="protein sequence ID" value="KAL3742135.1"/>
    <property type="molecule type" value="Genomic_DNA"/>
</dbReference>
<dbReference type="Proteomes" id="UP001634007">
    <property type="component" value="Unassembled WGS sequence"/>
</dbReference>
<feature type="region of interest" description="Disordered" evidence="1">
    <location>
        <begin position="1"/>
        <end position="23"/>
    </location>
</feature>
<accession>A0ABD3KQV0</accession>
<sequence length="183" mass="20940">MEGIVTQPKPKQHLRENQHSPERPWVDYSPKALWLRAVVLRGHEGLTSVALMLIGVGMTTPKDHLLGQRRVRVGVHAIRHPEVPREEGNEDGAWGEDLAGPKPKYCGCLCCFDLCNWRLSAITSCRLHTMSQSEKRGCFSHGLFVHDYGGNCCSCTWEYPHRKVLRKVHPWWVAWDMFDLGQE</sequence>
<evidence type="ECO:0000313" key="2">
    <source>
        <dbReference type="EMBL" id="KAL3742135.1"/>
    </source>
</evidence>
<keyword evidence="3" id="KW-1185">Reference proteome</keyword>